<dbReference type="Proteomes" id="UP000619293">
    <property type="component" value="Unassembled WGS sequence"/>
</dbReference>
<evidence type="ECO:0000313" key="2">
    <source>
        <dbReference type="EMBL" id="GIF88625.1"/>
    </source>
</evidence>
<keyword evidence="3" id="KW-1185">Reference proteome</keyword>
<feature type="region of interest" description="Disordered" evidence="1">
    <location>
        <begin position="360"/>
        <end position="380"/>
    </location>
</feature>
<gene>
    <name evidence="2" type="ORF">Cch02nite_20690</name>
</gene>
<evidence type="ECO:0000313" key="3">
    <source>
        <dbReference type="Proteomes" id="UP000619293"/>
    </source>
</evidence>
<evidence type="ECO:0008006" key="4">
    <source>
        <dbReference type="Google" id="ProtNLM"/>
    </source>
</evidence>
<accession>A0A8J3NRY6</accession>
<dbReference type="RefSeq" id="WP_191840762.1">
    <property type="nucleotide sequence ID" value="NZ_BAAALB010000043.1"/>
</dbReference>
<feature type="compositionally biased region" description="Basic and acidic residues" evidence="1">
    <location>
        <begin position="193"/>
        <end position="213"/>
    </location>
</feature>
<dbReference type="EMBL" id="BONG01000009">
    <property type="protein sequence ID" value="GIF88625.1"/>
    <property type="molecule type" value="Genomic_DNA"/>
</dbReference>
<reference evidence="2 3" key="1">
    <citation type="submission" date="2021-01" db="EMBL/GenBank/DDBJ databases">
        <title>Whole genome shotgun sequence of Catellatospora chokoriensis NBRC 107358.</title>
        <authorList>
            <person name="Komaki H."/>
            <person name="Tamura T."/>
        </authorList>
    </citation>
    <scope>NUCLEOTIDE SEQUENCE [LARGE SCALE GENOMIC DNA]</scope>
    <source>
        <strain evidence="2 3">NBRC 107358</strain>
    </source>
</reference>
<sequence>MNTGPVGMLRDEGGYVAKPQDALVLWPTHGQTNWIAADPPRVWDMLRHEDDELGWEQVKGLRALASLLTAQADKLAGYRDALAQMWPADQSTAASLALNRLDVLIASMRADSGTAIQNALAIDGIMTVTANAKREVHEIVKQWELTTHEGGPEWWDREAARLSYVTEQTMTATERAIRDHRAQITMPLLPSEAPKDLRKPIEEPGPEKERDPDPVPSPKTTVSSSRPARGPITIPSLPGYPPLVTTPVGNGPELQSATPPAPATPGQPVSMLPIAPGNPYAPYGGGYVLPGPGVGRNGYVVALPPPGSNSAAVVSSARGNAVASPGMMPMPMGVPGQVASRDGSQSGRRGADTRWEVTRGVPPVIGPEHSTSAAEPTQEEIETQFREWFTQTAMPWRTTEAREQMPIITIRRGATSS</sequence>
<organism evidence="2 3">
    <name type="scientific">Catellatospora chokoriensis</name>
    <dbReference type="NCBI Taxonomy" id="310353"/>
    <lineage>
        <taxon>Bacteria</taxon>
        <taxon>Bacillati</taxon>
        <taxon>Actinomycetota</taxon>
        <taxon>Actinomycetes</taxon>
        <taxon>Micromonosporales</taxon>
        <taxon>Micromonosporaceae</taxon>
        <taxon>Catellatospora</taxon>
    </lineage>
</organism>
<comment type="caution">
    <text evidence="2">The sequence shown here is derived from an EMBL/GenBank/DDBJ whole genome shotgun (WGS) entry which is preliminary data.</text>
</comment>
<protein>
    <recommendedName>
        <fullName evidence="4">PPE family protein</fullName>
    </recommendedName>
</protein>
<proteinExistence type="predicted"/>
<evidence type="ECO:0000256" key="1">
    <source>
        <dbReference type="SAM" id="MobiDB-lite"/>
    </source>
</evidence>
<name>A0A8J3NRY6_9ACTN</name>
<feature type="region of interest" description="Disordered" evidence="1">
    <location>
        <begin position="185"/>
        <end position="270"/>
    </location>
</feature>
<dbReference type="AlphaFoldDB" id="A0A8J3NRY6"/>